<evidence type="ECO:0000313" key="2">
    <source>
        <dbReference type="Proteomes" id="UP000077667"/>
    </source>
</evidence>
<name>A0A1A9I1Z0_9BACT</name>
<reference evidence="1 2" key="1">
    <citation type="submission" date="2016-05" db="EMBL/GenBank/DDBJ databases">
        <title>Niabella ginsenosidivorans BS26 whole genome sequencing.</title>
        <authorList>
            <person name="Im W.T."/>
            <person name="Siddiqi M.Z."/>
        </authorList>
    </citation>
    <scope>NUCLEOTIDE SEQUENCE [LARGE SCALE GENOMIC DNA]</scope>
    <source>
        <strain evidence="1 2">BS26</strain>
    </source>
</reference>
<evidence type="ECO:0000313" key="1">
    <source>
        <dbReference type="EMBL" id="ANH80712.1"/>
    </source>
</evidence>
<dbReference type="Pfam" id="PF20391">
    <property type="entry name" value="DUF6686"/>
    <property type="match status" value="1"/>
</dbReference>
<sequence length="112" mass="12800">MILNDKFMCNFQVLAQNADGYVVFCHDCKSVQLAFGTTLIKMRPEYFREISQAVRLEGLCKKTRAAANVKNIFIPLEEGITLCLTFQEQKKLEQLLSEATALFETYAILEQL</sequence>
<dbReference type="KEGG" id="nia:A8C56_06740"/>
<dbReference type="AlphaFoldDB" id="A0A1A9I1Z0"/>
<dbReference type="EMBL" id="CP015772">
    <property type="protein sequence ID" value="ANH80712.1"/>
    <property type="molecule type" value="Genomic_DNA"/>
</dbReference>
<keyword evidence="2" id="KW-1185">Reference proteome</keyword>
<gene>
    <name evidence="1" type="ORF">A8C56_06740</name>
</gene>
<dbReference type="STRING" id="1176587.A8C56_06740"/>
<accession>A0A1A9I1Z0</accession>
<organism evidence="1 2">
    <name type="scientific">Niabella ginsenosidivorans</name>
    <dbReference type="NCBI Taxonomy" id="1176587"/>
    <lineage>
        <taxon>Bacteria</taxon>
        <taxon>Pseudomonadati</taxon>
        <taxon>Bacteroidota</taxon>
        <taxon>Chitinophagia</taxon>
        <taxon>Chitinophagales</taxon>
        <taxon>Chitinophagaceae</taxon>
        <taxon>Niabella</taxon>
    </lineage>
</organism>
<proteinExistence type="predicted"/>
<protein>
    <submittedName>
        <fullName evidence="1">Uncharacterized protein</fullName>
    </submittedName>
</protein>
<dbReference type="InterPro" id="IPR046508">
    <property type="entry name" value="DUF6686"/>
</dbReference>
<dbReference type="Proteomes" id="UP000077667">
    <property type="component" value="Chromosome"/>
</dbReference>